<dbReference type="AlphaFoldDB" id="A0A7D4Q9S3"/>
<dbReference type="Proteomes" id="UP000505355">
    <property type="component" value="Chromosome"/>
</dbReference>
<reference evidence="3 4" key="1">
    <citation type="submission" date="2020-05" db="EMBL/GenBank/DDBJ databases">
        <title>Mucilaginibacter mali sp. nov.</title>
        <authorList>
            <person name="Kim H.S."/>
            <person name="Lee K.C."/>
            <person name="Suh M.K."/>
            <person name="Kim J.-S."/>
            <person name="Han K.-I."/>
            <person name="Eom M.K."/>
            <person name="Shin Y.K."/>
            <person name="Lee J.-S."/>
        </authorList>
    </citation>
    <scope>NUCLEOTIDE SEQUENCE [LARGE SCALE GENOMIC DNA]</scope>
    <source>
        <strain evidence="3 4">G2-14</strain>
    </source>
</reference>
<dbReference type="Pfam" id="PF16344">
    <property type="entry name" value="FecR_C"/>
    <property type="match status" value="1"/>
</dbReference>
<evidence type="ECO:0000313" key="4">
    <source>
        <dbReference type="Proteomes" id="UP000505355"/>
    </source>
</evidence>
<accession>A0A7D4Q9S3</accession>
<feature type="domain" description="FecR protein" evidence="1">
    <location>
        <begin position="20"/>
        <end position="114"/>
    </location>
</feature>
<evidence type="ECO:0000259" key="1">
    <source>
        <dbReference type="Pfam" id="PF04773"/>
    </source>
</evidence>
<sequence>MIGISVFFFRQATLPQLLTINVPLGQLKQLTLPDSSKVWLNAGTTLQYPEKFTGSARHIRLTTGQAFFEVVHDQSKPFIVSANGADVTVLGTSFEVKAFKNEKDTKITVSTGKVGVLPSHTTKTATMLRPNEQASIDNASKVVTLHKVIAGDIASWRQNKLVFEKETLRDVMKALERKYNVKIIILNKDLFEQKITLRLDNQPLTTVLNVLSFSNNFTYKQQNEQLIVVR</sequence>
<proteinExistence type="predicted"/>
<dbReference type="Gene3D" id="2.60.120.1440">
    <property type="match status" value="1"/>
</dbReference>
<evidence type="ECO:0000313" key="3">
    <source>
        <dbReference type="EMBL" id="QKJ30305.1"/>
    </source>
</evidence>
<dbReference type="Pfam" id="PF04773">
    <property type="entry name" value="FecR"/>
    <property type="match status" value="1"/>
</dbReference>
<dbReference type="KEGG" id="mmab:HQ865_11215"/>
<dbReference type="Gene3D" id="3.55.50.30">
    <property type="match status" value="1"/>
</dbReference>
<gene>
    <name evidence="3" type="ORF">HQ865_11215</name>
</gene>
<dbReference type="RefSeq" id="WP_173414992.1">
    <property type="nucleotide sequence ID" value="NZ_CP054139.1"/>
</dbReference>
<name>A0A7D4Q9S3_9SPHI</name>
<dbReference type="InterPro" id="IPR006860">
    <property type="entry name" value="FecR"/>
</dbReference>
<dbReference type="EMBL" id="CP054139">
    <property type="protein sequence ID" value="QKJ30305.1"/>
    <property type="molecule type" value="Genomic_DNA"/>
</dbReference>
<dbReference type="PANTHER" id="PTHR30273">
    <property type="entry name" value="PERIPLASMIC SIGNAL SENSOR AND SIGMA FACTOR ACTIVATOR FECR-RELATED"/>
    <property type="match status" value="1"/>
</dbReference>
<organism evidence="3 4">
    <name type="scientific">Mucilaginibacter mali</name>
    <dbReference type="NCBI Taxonomy" id="2740462"/>
    <lineage>
        <taxon>Bacteria</taxon>
        <taxon>Pseudomonadati</taxon>
        <taxon>Bacteroidota</taxon>
        <taxon>Sphingobacteriia</taxon>
        <taxon>Sphingobacteriales</taxon>
        <taxon>Sphingobacteriaceae</taxon>
        <taxon>Mucilaginibacter</taxon>
    </lineage>
</organism>
<feature type="domain" description="Protein FecR C-terminal" evidence="2">
    <location>
        <begin position="160"/>
        <end position="228"/>
    </location>
</feature>
<keyword evidence="4" id="KW-1185">Reference proteome</keyword>
<evidence type="ECO:0000259" key="2">
    <source>
        <dbReference type="Pfam" id="PF16344"/>
    </source>
</evidence>
<protein>
    <submittedName>
        <fullName evidence="3">FecR domain-containing protein</fullName>
    </submittedName>
</protein>
<dbReference type="InterPro" id="IPR032508">
    <property type="entry name" value="FecR_C"/>
</dbReference>
<dbReference type="GO" id="GO:0016989">
    <property type="term" value="F:sigma factor antagonist activity"/>
    <property type="evidence" value="ECO:0007669"/>
    <property type="project" value="TreeGrafter"/>
</dbReference>
<dbReference type="PANTHER" id="PTHR30273:SF2">
    <property type="entry name" value="PROTEIN FECR"/>
    <property type="match status" value="1"/>
</dbReference>
<dbReference type="InterPro" id="IPR012373">
    <property type="entry name" value="Ferrdict_sens_TM"/>
</dbReference>